<organism evidence="5 6">
    <name type="scientific">Cochliobolus sativus</name>
    <name type="common">Common root rot and spot blotch fungus</name>
    <name type="synonym">Bipolaris sorokiniana</name>
    <dbReference type="NCBI Taxonomy" id="45130"/>
    <lineage>
        <taxon>Eukaryota</taxon>
        <taxon>Fungi</taxon>
        <taxon>Dikarya</taxon>
        <taxon>Ascomycota</taxon>
        <taxon>Pezizomycotina</taxon>
        <taxon>Dothideomycetes</taxon>
        <taxon>Pleosporomycetidae</taxon>
        <taxon>Pleosporales</taxon>
        <taxon>Pleosporineae</taxon>
        <taxon>Pleosporaceae</taxon>
        <taxon>Bipolaris</taxon>
    </lineage>
</organism>
<proteinExistence type="inferred from homology"/>
<dbReference type="SUPFAM" id="SSF50129">
    <property type="entry name" value="GroES-like"/>
    <property type="match status" value="1"/>
</dbReference>
<dbReference type="PANTHER" id="PTHR45348:SF5">
    <property type="entry name" value="OXIDOREDUCTASE, PUTATIVE (AFU_ORTHOLOGUE AFUA_8G01420)-RELATED"/>
    <property type="match status" value="1"/>
</dbReference>
<dbReference type="Proteomes" id="UP000624244">
    <property type="component" value="Unassembled WGS sequence"/>
</dbReference>
<comment type="subunit">
    <text evidence="2">Monomer.</text>
</comment>
<comment type="similarity">
    <text evidence="1">Belongs to the zinc-containing alcohol dehydrogenase family.</text>
</comment>
<accession>A0A8H6E032</accession>
<evidence type="ECO:0000256" key="2">
    <source>
        <dbReference type="ARBA" id="ARBA00011245"/>
    </source>
</evidence>
<dbReference type="GO" id="GO:0016651">
    <property type="term" value="F:oxidoreductase activity, acting on NAD(P)H"/>
    <property type="evidence" value="ECO:0007669"/>
    <property type="project" value="InterPro"/>
</dbReference>
<protein>
    <recommendedName>
        <fullName evidence="4">Alcohol dehydrogenase-like N-terminal domain-containing protein</fullName>
    </recommendedName>
</protein>
<dbReference type="PANTHER" id="PTHR45348">
    <property type="entry name" value="HYPOTHETICAL OXIDOREDUCTASE (EUROFUNG)"/>
    <property type="match status" value="1"/>
</dbReference>
<dbReference type="InterPro" id="IPR013154">
    <property type="entry name" value="ADH-like_N"/>
</dbReference>
<dbReference type="InterPro" id="IPR011032">
    <property type="entry name" value="GroES-like_sf"/>
</dbReference>
<evidence type="ECO:0000256" key="3">
    <source>
        <dbReference type="ARBA" id="ARBA00023002"/>
    </source>
</evidence>
<evidence type="ECO:0000313" key="6">
    <source>
        <dbReference type="Proteomes" id="UP000624244"/>
    </source>
</evidence>
<evidence type="ECO:0000313" key="5">
    <source>
        <dbReference type="EMBL" id="KAF5854369.1"/>
    </source>
</evidence>
<comment type="caution">
    <text evidence="5">The sequence shown here is derived from an EMBL/GenBank/DDBJ whole genome shotgun (WGS) entry which is preliminary data.</text>
</comment>
<evidence type="ECO:0000259" key="4">
    <source>
        <dbReference type="Pfam" id="PF08240"/>
    </source>
</evidence>
<dbReference type="Gene3D" id="3.40.50.720">
    <property type="entry name" value="NAD(P)-binding Rossmann-like Domain"/>
    <property type="match status" value="1"/>
</dbReference>
<dbReference type="EMBL" id="WNKQ01000001">
    <property type="protein sequence ID" value="KAF5854369.1"/>
    <property type="molecule type" value="Genomic_DNA"/>
</dbReference>
<feature type="domain" description="Alcohol dehydrogenase-like N-terminal" evidence="4">
    <location>
        <begin position="4"/>
        <end position="79"/>
    </location>
</feature>
<reference evidence="5" key="1">
    <citation type="submission" date="2019-11" db="EMBL/GenBank/DDBJ databases">
        <title>Bipolaris sorokiniana Genome sequencing.</title>
        <authorList>
            <person name="Wang H."/>
        </authorList>
    </citation>
    <scope>NUCLEOTIDE SEQUENCE</scope>
</reference>
<sequence>SGLGQVSVKVAAAGVNPKDRKMFDLWGMSMNSGDDIAGIVHAVGPDVVDFRPGDRVAGFYKPCTPNGSFAEYAMIETNTASQSLGLPLAAISEIPLNACTAATGLYLEFRLPAPWLPAKEFTPLIIWGATSTLAVKSNIHRIIWIAGSPKQYLEDFIDRSQGDTILDYRDSEDDIKEGVQNAAGGRTILHAIEKVSSERSAHIMAETMGTGGHIALVLFEKEYTDIPSHVKHNKHKASVMHEGEKDFGLVISRFVGRDLQEGWFKPQRHEVVPGGLNGVITAFERLKSGEAHAMKQIL</sequence>
<keyword evidence="3" id="KW-0560">Oxidoreductase</keyword>
<dbReference type="Gene3D" id="3.90.180.10">
    <property type="entry name" value="Medium-chain alcohol dehydrogenases, catalytic domain"/>
    <property type="match status" value="1"/>
</dbReference>
<name>A0A8H6E032_COCSA</name>
<gene>
    <name evidence="5" type="ORF">GGP41_007214</name>
</gene>
<dbReference type="AlphaFoldDB" id="A0A8H6E032"/>
<dbReference type="InterPro" id="IPR047122">
    <property type="entry name" value="Trans-enoyl_RdTase-like"/>
</dbReference>
<evidence type="ECO:0000256" key="1">
    <source>
        <dbReference type="ARBA" id="ARBA00008072"/>
    </source>
</evidence>
<feature type="non-terminal residue" evidence="5">
    <location>
        <position position="1"/>
    </location>
</feature>
<dbReference type="Pfam" id="PF08240">
    <property type="entry name" value="ADH_N"/>
    <property type="match status" value="1"/>
</dbReference>